<reference evidence="8" key="1">
    <citation type="submission" date="2025-08" db="UniProtKB">
        <authorList>
            <consortium name="RefSeq"/>
        </authorList>
    </citation>
    <scope>IDENTIFICATION</scope>
    <source>
        <tissue evidence="8">Gonads</tissue>
    </source>
</reference>
<dbReference type="InterPro" id="IPR027417">
    <property type="entry name" value="P-loop_NTPase"/>
</dbReference>
<evidence type="ECO:0000259" key="6">
    <source>
        <dbReference type="PROSITE" id="PS50125"/>
    </source>
</evidence>
<dbReference type="GO" id="GO:0005524">
    <property type="term" value="F:ATP binding"/>
    <property type="evidence" value="ECO:0007669"/>
    <property type="project" value="UniProtKB-KW"/>
</dbReference>
<dbReference type="SUPFAM" id="SSF52540">
    <property type="entry name" value="P-loop containing nucleoside triphosphate hydrolases"/>
    <property type="match status" value="1"/>
</dbReference>
<dbReference type="Gene3D" id="3.30.70.1230">
    <property type="entry name" value="Nucleotide cyclase"/>
    <property type="match status" value="2"/>
</dbReference>
<dbReference type="InterPro" id="IPR001054">
    <property type="entry name" value="A/G_cyclase"/>
</dbReference>
<sequence length="516" mass="58091">DAILAAWKCTRPDEIRKKVIQVVKCCINIQRTCGEYQTDVGVTLRVKMGVAAGNTTINFIGNKEYCHYVSTGPVVEEVNKAESFCCRGDVVLSPSAWQYCNKRVIDHEILSDGKHVKVLHVMDFDASNPYASAGSDAAGTKRQLDPLRPPGSPQTGAKNVRVQIDVMKMMAKRLGVNLDQVLRLYVPKPVLRKLDDNLPTEYMSEMRLVSIVFVNLMLSEDQTTSTHSLLQDALDIIYPEVRSFQGSLNKIFMFDKGCTFLVLFGLPGFKHEGDCAHALQCSYRLKNKLDMHKNITQTSIGVTTGNSFCGVVGHKDRHEYTVIGRKVNMAARLMMYYPAIVSCDNETFTHSKLNRCNFKTMQAKKLKGMHKIGIVREYTEEGKENMASDVQTFEYPLLGREKEMEILEAELKAMKANGENHKMLVIRGDSGMGKTRVLDAVINRALNMNIKVFSCTLNLNDTQTPLFLVRNYLYLMFNILPSMNHHEKERKLSEKCAGVPEILDNLSLLNTLLGLK</sequence>
<dbReference type="AlphaFoldDB" id="A0A2R2MMH1"/>
<keyword evidence="2" id="KW-0067">ATP-binding</keyword>
<dbReference type="SUPFAM" id="SSF55073">
    <property type="entry name" value="Nucleotide cyclase"/>
    <property type="match status" value="2"/>
</dbReference>
<evidence type="ECO:0000313" key="8">
    <source>
        <dbReference type="RefSeq" id="XP_023931399.1"/>
    </source>
</evidence>
<dbReference type="KEGG" id="lak:112041888"/>
<dbReference type="InterPro" id="IPR029787">
    <property type="entry name" value="Nucleotide_cyclase"/>
</dbReference>
<dbReference type="RefSeq" id="XP_023931399.1">
    <property type="nucleotide sequence ID" value="XM_024075631.1"/>
</dbReference>
<accession>A0A2R2MMH1</accession>
<dbReference type="GO" id="GO:0005737">
    <property type="term" value="C:cytoplasm"/>
    <property type="evidence" value="ECO:0007669"/>
    <property type="project" value="TreeGrafter"/>
</dbReference>
<feature type="non-terminal residue" evidence="8">
    <location>
        <position position="1"/>
    </location>
</feature>
<dbReference type="OrthoDB" id="194468at2759"/>
<keyword evidence="7" id="KW-1185">Reference proteome</keyword>
<evidence type="ECO:0000256" key="3">
    <source>
        <dbReference type="ARBA" id="ARBA00023239"/>
    </source>
</evidence>
<keyword evidence="1" id="KW-0547">Nucleotide-binding</keyword>
<dbReference type="Pfam" id="PF00211">
    <property type="entry name" value="Guanylate_cyc"/>
    <property type="match status" value="1"/>
</dbReference>
<protein>
    <submittedName>
        <fullName evidence="8">Adenylate cyclase type 10-like</fullName>
    </submittedName>
</protein>
<organism evidence="7 8">
    <name type="scientific">Lingula anatina</name>
    <name type="common">Brachiopod</name>
    <name type="synonym">Lingula unguis</name>
    <dbReference type="NCBI Taxonomy" id="7574"/>
    <lineage>
        <taxon>Eukaryota</taxon>
        <taxon>Metazoa</taxon>
        <taxon>Spiralia</taxon>
        <taxon>Lophotrochozoa</taxon>
        <taxon>Brachiopoda</taxon>
        <taxon>Linguliformea</taxon>
        <taxon>Lingulata</taxon>
        <taxon>Lingulida</taxon>
        <taxon>Linguloidea</taxon>
        <taxon>Lingulidae</taxon>
        <taxon>Lingula</taxon>
    </lineage>
</organism>
<dbReference type="InParanoid" id="A0A2R2MMH1"/>
<keyword evidence="3" id="KW-0456">Lyase</keyword>
<dbReference type="GO" id="GO:0009190">
    <property type="term" value="P:cyclic nucleotide biosynthetic process"/>
    <property type="evidence" value="ECO:0007669"/>
    <property type="project" value="InterPro"/>
</dbReference>
<dbReference type="GO" id="GO:0004016">
    <property type="term" value="F:adenylate cyclase activity"/>
    <property type="evidence" value="ECO:0007669"/>
    <property type="project" value="TreeGrafter"/>
</dbReference>
<keyword evidence="4" id="KW-0175">Coiled coil</keyword>
<feature type="non-terminal residue" evidence="8">
    <location>
        <position position="516"/>
    </location>
</feature>
<feature type="coiled-coil region" evidence="4">
    <location>
        <begin position="397"/>
        <end position="424"/>
    </location>
</feature>
<dbReference type="CDD" id="cd07302">
    <property type="entry name" value="CHD"/>
    <property type="match status" value="1"/>
</dbReference>
<evidence type="ECO:0000313" key="7">
    <source>
        <dbReference type="Proteomes" id="UP000085678"/>
    </source>
</evidence>
<dbReference type="PANTHER" id="PTHR16305:SF28">
    <property type="entry name" value="GUANYLATE CYCLASE DOMAIN-CONTAINING PROTEIN"/>
    <property type="match status" value="1"/>
</dbReference>
<dbReference type="PANTHER" id="PTHR16305">
    <property type="entry name" value="TESTICULAR SOLUBLE ADENYLYL CYCLASE"/>
    <property type="match status" value="1"/>
</dbReference>
<evidence type="ECO:0000256" key="1">
    <source>
        <dbReference type="ARBA" id="ARBA00022741"/>
    </source>
</evidence>
<feature type="region of interest" description="Disordered" evidence="5">
    <location>
        <begin position="133"/>
        <end position="157"/>
    </location>
</feature>
<gene>
    <name evidence="8" type="primary">LOC112041888</name>
</gene>
<evidence type="ECO:0000256" key="2">
    <source>
        <dbReference type="ARBA" id="ARBA00022840"/>
    </source>
</evidence>
<name>A0A2R2MMH1_LINAN</name>
<dbReference type="FunFam" id="3.30.70.1230:FF:000017">
    <property type="entry name" value="Adenylate cyclase type 10"/>
    <property type="match status" value="1"/>
</dbReference>
<proteinExistence type="predicted"/>
<dbReference type="Proteomes" id="UP000085678">
    <property type="component" value="Unplaced"/>
</dbReference>
<evidence type="ECO:0000256" key="5">
    <source>
        <dbReference type="SAM" id="MobiDB-lite"/>
    </source>
</evidence>
<feature type="domain" description="Guanylate cyclase" evidence="6">
    <location>
        <begin position="257"/>
        <end position="334"/>
    </location>
</feature>
<dbReference type="GeneID" id="112041888"/>
<evidence type="ECO:0000256" key="4">
    <source>
        <dbReference type="SAM" id="Coils"/>
    </source>
</evidence>
<dbReference type="PROSITE" id="PS50125">
    <property type="entry name" value="GUANYLATE_CYCLASE_2"/>
    <property type="match status" value="1"/>
</dbReference>
<dbReference type="GO" id="GO:0035556">
    <property type="term" value="P:intracellular signal transduction"/>
    <property type="evidence" value="ECO:0007669"/>
    <property type="project" value="InterPro"/>
</dbReference>
<dbReference type="Gene3D" id="3.40.50.300">
    <property type="entry name" value="P-loop containing nucleotide triphosphate hydrolases"/>
    <property type="match status" value="1"/>
</dbReference>